<dbReference type="PIRSF" id="PIRSF018005">
    <property type="entry name" value="UCP018005"/>
    <property type="match status" value="1"/>
</dbReference>
<dbReference type="InterPro" id="IPR035094">
    <property type="entry name" value="EgtD"/>
</dbReference>
<dbReference type="GO" id="GO:0008168">
    <property type="term" value="F:methyltransferase activity"/>
    <property type="evidence" value="ECO:0007669"/>
    <property type="project" value="InterPro"/>
</dbReference>
<dbReference type="PANTHER" id="PTHR43397">
    <property type="entry name" value="ERGOTHIONEINE BIOSYNTHESIS PROTEIN 1"/>
    <property type="match status" value="1"/>
</dbReference>
<proteinExistence type="predicted"/>
<organism evidence="1 2">
    <name type="scientific">Capsulimonas corticalis</name>
    <dbReference type="NCBI Taxonomy" id="2219043"/>
    <lineage>
        <taxon>Bacteria</taxon>
        <taxon>Bacillati</taxon>
        <taxon>Armatimonadota</taxon>
        <taxon>Armatimonadia</taxon>
        <taxon>Capsulimonadales</taxon>
        <taxon>Capsulimonadaceae</taxon>
        <taxon>Capsulimonas</taxon>
    </lineage>
</organism>
<keyword evidence="2" id="KW-1185">Reference proteome</keyword>
<dbReference type="KEGG" id="ccot:CCAX7_12090"/>
<gene>
    <name evidence="1" type="ORF">CCAX7_12090</name>
</gene>
<dbReference type="EMBL" id="AP025739">
    <property type="protein sequence ID" value="BDI29158.1"/>
    <property type="molecule type" value="Genomic_DNA"/>
</dbReference>
<evidence type="ECO:0000313" key="1">
    <source>
        <dbReference type="EMBL" id="BDI29158.1"/>
    </source>
</evidence>
<accession>A0A402D4D6</accession>
<dbReference type="SUPFAM" id="SSF53335">
    <property type="entry name" value="S-adenosyl-L-methionine-dependent methyltransferases"/>
    <property type="match status" value="1"/>
</dbReference>
<name>A0A402D4D6_9BACT</name>
<dbReference type="InterPro" id="IPR019257">
    <property type="entry name" value="MeTrfase_dom"/>
</dbReference>
<dbReference type="InterPro" id="IPR017804">
    <property type="entry name" value="MeTrfase_EgtD-like"/>
</dbReference>
<evidence type="ECO:0000313" key="2">
    <source>
        <dbReference type="Proteomes" id="UP000287394"/>
    </source>
</evidence>
<dbReference type="Gene3D" id="3.40.50.150">
    <property type="entry name" value="Vaccinia Virus protein VP39"/>
    <property type="match status" value="1"/>
</dbReference>
<reference evidence="1 2" key="1">
    <citation type="journal article" date="2019" name="Int. J. Syst. Evol. Microbiol.">
        <title>Capsulimonas corticalis gen. nov., sp. nov., an aerobic capsulated bacterium, of a novel bacterial order, Capsulimonadales ord. nov., of the class Armatimonadia of the phylum Armatimonadetes.</title>
        <authorList>
            <person name="Li J."/>
            <person name="Kudo C."/>
            <person name="Tonouchi A."/>
        </authorList>
    </citation>
    <scope>NUCLEOTIDE SEQUENCE [LARGE SCALE GENOMIC DNA]</scope>
    <source>
        <strain evidence="1 2">AX-7</strain>
    </source>
</reference>
<protein>
    <submittedName>
        <fullName evidence="1">Dimethylhistidine N-methyltransferase</fullName>
    </submittedName>
</protein>
<dbReference type="Pfam" id="PF10017">
    <property type="entry name" value="Methyltransf_33"/>
    <property type="match status" value="1"/>
</dbReference>
<sequence>MPLLERTRAAAHAGDSEVADFYAEVIAGLTMPVKTLPCKYFYDERGSQLFDEICELDEYYPTRTEAAIMERCAAEMAALLGPDCRLVEYGSGSSTKTRILLDSAPHLAAYVPVDISRVHLQKTAEGLRRRYPRLEILPVCADYTASFTLPEPSGPVSRTVAYFPGSTIGNFHPRQAQFFLTQIAQLCGEGGGLLIGVDLKKDPAVLHAAYNDAKGVTAAFNLNVLDRINQELRGAFVLDDFAHHAFYNEELGRIEMHLVSQKDQTVAICESAVTFAAGETIHTECSYKYSREEFAELARSAGFEIQNFWTDPNELFSVQYLTVAR</sequence>
<dbReference type="InterPro" id="IPR029063">
    <property type="entry name" value="SAM-dependent_MTases_sf"/>
</dbReference>
<dbReference type="AlphaFoldDB" id="A0A402D4D6"/>
<dbReference type="NCBIfam" id="TIGR03438">
    <property type="entry name" value="egtD_ergothio"/>
    <property type="match status" value="1"/>
</dbReference>
<dbReference type="RefSeq" id="WP_119324390.1">
    <property type="nucleotide sequence ID" value="NZ_AP025739.1"/>
</dbReference>
<dbReference type="PANTHER" id="PTHR43397:SF1">
    <property type="entry name" value="ERGOTHIONEINE BIOSYNTHESIS PROTEIN 1"/>
    <property type="match status" value="1"/>
</dbReference>
<dbReference type="InterPro" id="IPR051128">
    <property type="entry name" value="EgtD_Methyltrsf_superfamily"/>
</dbReference>
<dbReference type="Proteomes" id="UP000287394">
    <property type="component" value="Chromosome"/>
</dbReference>
<dbReference type="OrthoDB" id="5289726at2"/>